<dbReference type="Proteomes" id="UP000192727">
    <property type="component" value="Chromosome"/>
</dbReference>
<reference evidence="1 2" key="1">
    <citation type="submission" date="2017-03" db="EMBL/GenBank/DDBJ databases">
        <title>Paenibacillus larvae genome sequencing.</title>
        <authorList>
            <person name="Dingman D.W."/>
        </authorList>
    </citation>
    <scope>NUCLEOTIDE SEQUENCE [LARGE SCALE GENOMIC DNA]</scope>
    <source>
        <strain evidence="1 2">SAG 10367</strain>
    </source>
</reference>
<dbReference type="RefSeq" id="WP_083038829.1">
    <property type="nucleotide sequence ID" value="NZ_CP020557.1"/>
</dbReference>
<name>A0A1V0UQ19_9BACL</name>
<sequence length="90" mass="10622">MKAICNKGCNKEFFAAFRTKRLKNGIEKIFFTCSQCGEEYICYYTDASIRKDQKRLRGLRLKHNKKEHDELHQKIKMKMDALKARMGSLS</sequence>
<evidence type="ECO:0000313" key="2">
    <source>
        <dbReference type="Proteomes" id="UP000192727"/>
    </source>
</evidence>
<accession>A0A1V0UQ19</accession>
<proteinExistence type="predicted"/>
<evidence type="ECO:0008006" key="3">
    <source>
        <dbReference type="Google" id="ProtNLM"/>
    </source>
</evidence>
<organism evidence="1 2">
    <name type="scientific">Paenibacillus larvae subsp. pulvifaciens</name>
    <dbReference type="NCBI Taxonomy" id="1477"/>
    <lineage>
        <taxon>Bacteria</taxon>
        <taxon>Bacillati</taxon>
        <taxon>Bacillota</taxon>
        <taxon>Bacilli</taxon>
        <taxon>Bacillales</taxon>
        <taxon>Paenibacillaceae</taxon>
        <taxon>Paenibacillus</taxon>
    </lineage>
</organism>
<dbReference type="EMBL" id="CP020557">
    <property type="protein sequence ID" value="ARF67227.1"/>
    <property type="molecule type" value="Genomic_DNA"/>
</dbReference>
<dbReference type="AlphaFoldDB" id="A0A1V0UQ19"/>
<gene>
    <name evidence="1" type="ORF">B7C51_04455</name>
</gene>
<evidence type="ECO:0000313" key="1">
    <source>
        <dbReference type="EMBL" id="ARF67227.1"/>
    </source>
</evidence>
<protein>
    <recommendedName>
        <fullName evidence="3">Transglycosylase</fullName>
    </recommendedName>
</protein>